<dbReference type="Pfam" id="PF03328">
    <property type="entry name" value="HpcH_HpaI"/>
    <property type="match status" value="1"/>
</dbReference>
<dbReference type="InterPro" id="IPR005000">
    <property type="entry name" value="Aldolase/citrate-lyase_domain"/>
</dbReference>
<keyword evidence="3" id="KW-0460">Magnesium</keyword>
<dbReference type="PANTHER" id="PTHR32308:SF0">
    <property type="entry name" value="HPCH_HPAI ALDOLASE_CITRATE LYASE DOMAIN-CONTAINING PROTEIN"/>
    <property type="match status" value="1"/>
</dbReference>
<accession>A0A382LLN3</accession>
<dbReference type="SUPFAM" id="SSF51621">
    <property type="entry name" value="Phosphoenolpyruvate/pyruvate domain"/>
    <property type="match status" value="1"/>
</dbReference>
<protein>
    <recommendedName>
        <fullName evidence="4">HpcH/HpaI aldolase/citrate lyase domain-containing protein</fullName>
    </recommendedName>
</protein>
<feature type="domain" description="HpcH/HpaI aldolase/citrate lyase" evidence="4">
    <location>
        <begin position="5"/>
        <end position="105"/>
    </location>
</feature>
<evidence type="ECO:0000259" key="4">
    <source>
        <dbReference type="Pfam" id="PF03328"/>
    </source>
</evidence>
<dbReference type="InterPro" id="IPR040442">
    <property type="entry name" value="Pyrv_kinase-like_dom_sf"/>
</dbReference>
<dbReference type="AlphaFoldDB" id="A0A382LLN3"/>
<evidence type="ECO:0000313" key="5">
    <source>
        <dbReference type="EMBL" id="SVC37520.1"/>
    </source>
</evidence>
<evidence type="ECO:0000256" key="3">
    <source>
        <dbReference type="ARBA" id="ARBA00022842"/>
    </source>
</evidence>
<dbReference type="EMBL" id="UINC01087823">
    <property type="protein sequence ID" value="SVC37520.1"/>
    <property type="molecule type" value="Genomic_DNA"/>
</dbReference>
<evidence type="ECO:0000256" key="1">
    <source>
        <dbReference type="ARBA" id="ARBA00001946"/>
    </source>
</evidence>
<dbReference type="GO" id="GO:0003824">
    <property type="term" value="F:catalytic activity"/>
    <property type="evidence" value="ECO:0007669"/>
    <property type="project" value="InterPro"/>
</dbReference>
<comment type="cofactor">
    <cofactor evidence="1">
        <name>Mg(2+)</name>
        <dbReference type="ChEBI" id="CHEBI:18420"/>
    </cofactor>
</comment>
<organism evidence="5">
    <name type="scientific">marine metagenome</name>
    <dbReference type="NCBI Taxonomy" id="408172"/>
    <lineage>
        <taxon>unclassified sequences</taxon>
        <taxon>metagenomes</taxon>
        <taxon>ecological metagenomes</taxon>
    </lineage>
</organism>
<sequence>ISPAVPLIVMAETARGVAAAEAIATASPNVSAIFFGAIDYAADIGCTVEWDAMLFARSRVVLAAAIANVSPIDSPFMDVPDLAVLAEECSRTQALGFVGKAAIHPTQVSTIQQAFTPAAVDVAWAKRIVEAYETNNGGVLLVDGKLIERPVIASAKRTLAIASTVEDV</sequence>
<dbReference type="Gene3D" id="3.20.20.60">
    <property type="entry name" value="Phosphoenolpyruvate-binding domains"/>
    <property type="match status" value="1"/>
</dbReference>
<dbReference type="GO" id="GO:0006107">
    <property type="term" value="P:oxaloacetate metabolic process"/>
    <property type="evidence" value="ECO:0007669"/>
    <property type="project" value="TreeGrafter"/>
</dbReference>
<dbReference type="GO" id="GO:0000287">
    <property type="term" value="F:magnesium ion binding"/>
    <property type="evidence" value="ECO:0007669"/>
    <property type="project" value="TreeGrafter"/>
</dbReference>
<gene>
    <name evidence="5" type="ORF">METZ01_LOCUS290374</name>
</gene>
<name>A0A382LLN3_9ZZZZ</name>
<reference evidence="5" key="1">
    <citation type="submission" date="2018-05" db="EMBL/GenBank/DDBJ databases">
        <authorList>
            <person name="Lanie J.A."/>
            <person name="Ng W.-L."/>
            <person name="Kazmierczak K.M."/>
            <person name="Andrzejewski T.M."/>
            <person name="Davidsen T.M."/>
            <person name="Wayne K.J."/>
            <person name="Tettelin H."/>
            <person name="Glass J.I."/>
            <person name="Rusch D."/>
            <person name="Podicherti R."/>
            <person name="Tsui H.-C.T."/>
            <person name="Winkler M.E."/>
        </authorList>
    </citation>
    <scope>NUCLEOTIDE SEQUENCE</scope>
</reference>
<dbReference type="InterPro" id="IPR015813">
    <property type="entry name" value="Pyrv/PenolPyrv_kinase-like_dom"/>
</dbReference>
<evidence type="ECO:0000256" key="2">
    <source>
        <dbReference type="ARBA" id="ARBA00022723"/>
    </source>
</evidence>
<proteinExistence type="predicted"/>
<feature type="non-terminal residue" evidence="5">
    <location>
        <position position="1"/>
    </location>
</feature>
<keyword evidence="2" id="KW-0479">Metal-binding</keyword>
<dbReference type="PANTHER" id="PTHR32308">
    <property type="entry name" value="LYASE BETA SUBUNIT, PUTATIVE (AFU_ORTHOLOGUE AFUA_4G13030)-RELATED"/>
    <property type="match status" value="1"/>
</dbReference>